<organism evidence="6 7">
    <name type="scientific">Rubus argutus</name>
    <name type="common">Southern blackberry</name>
    <dbReference type="NCBI Taxonomy" id="59490"/>
    <lineage>
        <taxon>Eukaryota</taxon>
        <taxon>Viridiplantae</taxon>
        <taxon>Streptophyta</taxon>
        <taxon>Embryophyta</taxon>
        <taxon>Tracheophyta</taxon>
        <taxon>Spermatophyta</taxon>
        <taxon>Magnoliopsida</taxon>
        <taxon>eudicotyledons</taxon>
        <taxon>Gunneridae</taxon>
        <taxon>Pentapetalae</taxon>
        <taxon>rosids</taxon>
        <taxon>fabids</taxon>
        <taxon>Rosales</taxon>
        <taxon>Rosaceae</taxon>
        <taxon>Rosoideae</taxon>
        <taxon>Rosoideae incertae sedis</taxon>
        <taxon>Rubus</taxon>
    </lineage>
</organism>
<gene>
    <name evidence="6" type="ORF">M0R45_023346</name>
</gene>
<dbReference type="Proteomes" id="UP001457282">
    <property type="component" value="Unassembled WGS sequence"/>
</dbReference>
<keyword evidence="1" id="KW-0805">Transcription regulation</keyword>
<evidence type="ECO:0000256" key="3">
    <source>
        <dbReference type="ARBA" id="ARBA00023163"/>
    </source>
</evidence>
<keyword evidence="4" id="KW-0539">Nucleus</keyword>
<dbReference type="GO" id="GO:0006355">
    <property type="term" value="P:regulation of DNA-templated transcription"/>
    <property type="evidence" value="ECO:0007669"/>
    <property type="project" value="InterPro"/>
</dbReference>
<evidence type="ECO:0000313" key="6">
    <source>
        <dbReference type="EMBL" id="KAK9926094.1"/>
    </source>
</evidence>
<dbReference type="SUPFAM" id="SSF101941">
    <property type="entry name" value="NAC domain"/>
    <property type="match status" value="1"/>
</dbReference>
<keyword evidence="3" id="KW-0804">Transcription</keyword>
<keyword evidence="7" id="KW-1185">Reference proteome</keyword>
<dbReference type="EMBL" id="JBEDUW010000005">
    <property type="protein sequence ID" value="KAK9926094.1"/>
    <property type="molecule type" value="Genomic_DNA"/>
</dbReference>
<dbReference type="PANTHER" id="PTHR31719:SF123">
    <property type="entry name" value="NAC DOMAIN-CONTAINING PROTEIN"/>
    <property type="match status" value="1"/>
</dbReference>
<dbReference type="InterPro" id="IPR036093">
    <property type="entry name" value="NAC_dom_sf"/>
</dbReference>
<evidence type="ECO:0000256" key="2">
    <source>
        <dbReference type="ARBA" id="ARBA00023125"/>
    </source>
</evidence>
<evidence type="ECO:0000256" key="4">
    <source>
        <dbReference type="ARBA" id="ARBA00023242"/>
    </source>
</evidence>
<keyword evidence="2" id="KW-0238">DNA-binding</keyword>
<dbReference type="GO" id="GO:0048731">
    <property type="term" value="P:system development"/>
    <property type="evidence" value="ECO:0007669"/>
    <property type="project" value="TreeGrafter"/>
</dbReference>
<evidence type="ECO:0000313" key="7">
    <source>
        <dbReference type="Proteomes" id="UP001457282"/>
    </source>
</evidence>
<reference evidence="6 7" key="1">
    <citation type="journal article" date="2023" name="G3 (Bethesda)">
        <title>A chromosome-length genome assembly and annotation of blackberry (Rubus argutus, cv. 'Hillquist').</title>
        <authorList>
            <person name="Bruna T."/>
            <person name="Aryal R."/>
            <person name="Dudchenko O."/>
            <person name="Sargent D.J."/>
            <person name="Mead D."/>
            <person name="Buti M."/>
            <person name="Cavallini A."/>
            <person name="Hytonen T."/>
            <person name="Andres J."/>
            <person name="Pham M."/>
            <person name="Weisz D."/>
            <person name="Mascagni F."/>
            <person name="Usai G."/>
            <person name="Natali L."/>
            <person name="Bassil N."/>
            <person name="Fernandez G.E."/>
            <person name="Lomsadze A."/>
            <person name="Armour M."/>
            <person name="Olukolu B."/>
            <person name="Poorten T."/>
            <person name="Britton C."/>
            <person name="Davik J."/>
            <person name="Ashrafi H."/>
            <person name="Aiden E.L."/>
            <person name="Borodovsky M."/>
            <person name="Worthington M."/>
        </authorList>
    </citation>
    <scope>NUCLEOTIDE SEQUENCE [LARGE SCALE GENOMIC DNA]</scope>
    <source>
        <strain evidence="6">PI 553951</strain>
    </source>
</reference>
<dbReference type="PANTHER" id="PTHR31719">
    <property type="entry name" value="NAC TRANSCRIPTION FACTOR 56"/>
    <property type="match status" value="1"/>
</dbReference>
<dbReference type="InterPro" id="IPR003441">
    <property type="entry name" value="NAC-dom"/>
</dbReference>
<dbReference type="PROSITE" id="PS51005">
    <property type="entry name" value="NAC"/>
    <property type="match status" value="1"/>
</dbReference>
<comment type="caution">
    <text evidence="6">The sequence shown here is derived from an EMBL/GenBank/DDBJ whole genome shotgun (WGS) entry which is preliminary data.</text>
</comment>
<accession>A0AAW1WMN7</accession>
<evidence type="ECO:0000256" key="1">
    <source>
        <dbReference type="ARBA" id="ARBA00023015"/>
    </source>
</evidence>
<feature type="domain" description="NAC" evidence="5">
    <location>
        <begin position="15"/>
        <end position="143"/>
    </location>
</feature>
<sequence>MEAQKGVVAISSDLLPVGFRFMPTDEELVTHYLMNKASYRALPVADAIEEIDATQFYSNHPKNLVTFSNGEREWFFFIHEDDGNFSDNGDVFATKIFLTYFSGSCHSNKPKRTHWKMVEYHLQIRTEWVVLGRIQRGMEYTGF</sequence>
<dbReference type="Gene3D" id="2.170.150.80">
    <property type="entry name" value="NAC domain"/>
    <property type="match status" value="1"/>
</dbReference>
<evidence type="ECO:0000259" key="5">
    <source>
        <dbReference type="PROSITE" id="PS51005"/>
    </source>
</evidence>
<dbReference type="Pfam" id="PF02365">
    <property type="entry name" value="NAM"/>
    <property type="match status" value="1"/>
</dbReference>
<dbReference type="GO" id="GO:0003677">
    <property type="term" value="F:DNA binding"/>
    <property type="evidence" value="ECO:0007669"/>
    <property type="project" value="UniProtKB-KW"/>
</dbReference>
<proteinExistence type="predicted"/>
<name>A0AAW1WMN7_RUBAR</name>
<protein>
    <recommendedName>
        <fullName evidence="5">NAC domain-containing protein</fullName>
    </recommendedName>
</protein>
<dbReference type="AlphaFoldDB" id="A0AAW1WMN7"/>